<dbReference type="InterPro" id="IPR020631">
    <property type="entry name" value="THF_DH/CycHdrlase_NAD-bd_dom"/>
</dbReference>
<dbReference type="SUPFAM" id="SSF53223">
    <property type="entry name" value="Aminoacid dehydrogenase-like, N-terminal domain"/>
    <property type="match status" value="1"/>
</dbReference>
<dbReference type="Proteomes" id="UP000515154">
    <property type="component" value="Unplaced"/>
</dbReference>
<proteinExistence type="predicted"/>
<dbReference type="GO" id="GO:0004488">
    <property type="term" value="F:methylenetetrahydrofolate dehydrogenase (NADP+) activity"/>
    <property type="evidence" value="ECO:0007669"/>
    <property type="project" value="InterPro"/>
</dbReference>
<evidence type="ECO:0000313" key="4">
    <source>
        <dbReference type="RefSeq" id="XP_036355216.1"/>
    </source>
</evidence>
<dbReference type="PANTHER" id="PTHR48099">
    <property type="entry name" value="C-1-TETRAHYDROFOLATE SYNTHASE, CYTOPLASMIC-RELATED"/>
    <property type="match status" value="1"/>
</dbReference>
<feature type="domain" description="Tetrahydrofolate dehydrogenase/cyclohydrolase NAD(P)-binding" evidence="2">
    <location>
        <begin position="146"/>
        <end position="176"/>
    </location>
</feature>
<organism evidence="3 4">
    <name type="scientific">Octopus sinensis</name>
    <name type="common">East Asian common octopus</name>
    <dbReference type="NCBI Taxonomy" id="2607531"/>
    <lineage>
        <taxon>Eukaryota</taxon>
        <taxon>Metazoa</taxon>
        <taxon>Spiralia</taxon>
        <taxon>Lophotrochozoa</taxon>
        <taxon>Mollusca</taxon>
        <taxon>Cephalopoda</taxon>
        <taxon>Coleoidea</taxon>
        <taxon>Octopodiformes</taxon>
        <taxon>Octopoda</taxon>
        <taxon>Incirrata</taxon>
        <taxon>Octopodidae</taxon>
        <taxon>Octopus</taxon>
    </lineage>
</organism>
<evidence type="ECO:0000313" key="3">
    <source>
        <dbReference type="Proteomes" id="UP000515154"/>
    </source>
</evidence>
<dbReference type="AlphaFoldDB" id="A0A7E6EHY9"/>
<dbReference type="SUPFAM" id="SSF51735">
    <property type="entry name" value="NAD(P)-binding Rossmann-fold domains"/>
    <property type="match status" value="1"/>
</dbReference>
<dbReference type="EC" id="3.5.4.9" evidence="1"/>
<feature type="domain" description="Tetrahydrofolate dehydrogenase/cyclohydrolase NAD(P)-binding" evidence="2">
    <location>
        <begin position="64"/>
        <end position="144"/>
    </location>
</feature>
<dbReference type="InterPro" id="IPR046346">
    <property type="entry name" value="Aminoacid_DH-like_N_sf"/>
</dbReference>
<gene>
    <name evidence="4" type="primary">LOC115229729</name>
</gene>
<evidence type="ECO:0000259" key="2">
    <source>
        <dbReference type="Pfam" id="PF02882"/>
    </source>
</evidence>
<dbReference type="Gene3D" id="3.40.50.720">
    <property type="entry name" value="NAD(P)-binding Rossmann-like Domain"/>
    <property type="match status" value="2"/>
</dbReference>
<dbReference type="Gene3D" id="3.40.50.10860">
    <property type="entry name" value="Leucine Dehydrogenase, chain A, domain 1"/>
    <property type="match status" value="2"/>
</dbReference>
<dbReference type="Pfam" id="PF02882">
    <property type="entry name" value="THF_DHG_CYH_C"/>
    <property type="match status" value="2"/>
</dbReference>
<dbReference type="GO" id="GO:0004477">
    <property type="term" value="F:methenyltetrahydrofolate cyclohydrolase activity"/>
    <property type="evidence" value="ECO:0007669"/>
    <property type="project" value="TreeGrafter"/>
</dbReference>
<protein>
    <recommendedName>
        <fullName evidence="1">methenyltetrahydrofolate cyclohydrolase</fullName>
        <ecNumber evidence="1">3.5.4.9</ecNumber>
    </recommendedName>
</protein>
<dbReference type="GO" id="GO:0035999">
    <property type="term" value="P:tetrahydrofolate interconversion"/>
    <property type="evidence" value="ECO:0007669"/>
    <property type="project" value="TreeGrafter"/>
</dbReference>
<evidence type="ECO:0000256" key="1">
    <source>
        <dbReference type="ARBA" id="ARBA00012776"/>
    </source>
</evidence>
<dbReference type="PANTHER" id="PTHR48099:SF5">
    <property type="entry name" value="C-1-TETRAHYDROFOLATE SYNTHASE, CYTOPLASMIC"/>
    <property type="match status" value="1"/>
</dbReference>
<dbReference type="InterPro" id="IPR036291">
    <property type="entry name" value="NAD(P)-bd_dom_sf"/>
</dbReference>
<dbReference type="GO" id="GO:0005829">
    <property type="term" value="C:cytosol"/>
    <property type="evidence" value="ECO:0007669"/>
    <property type="project" value="TreeGrafter"/>
</dbReference>
<dbReference type="KEGG" id="osn:115229729"/>
<sequence length="181" mass="19300">MIIVASKLSPQATVSIICNGFELAKQVNRQTKKLLEEAKHNPTLHIVQVGDNKASSLYINKKVSVCRNMDISLYGKNVTVVGHSPQLGMPIASILKSAGSFLFCSLGKANVTMLSSSCNLDDLKRHILGASVVVSVCGIPGLIRGVAPKCSFITPVPGGVGPVTVSMLVQNVVKLHIQKYY</sequence>
<name>A0A7E6EHY9_9MOLL</name>
<reference evidence="4" key="1">
    <citation type="submission" date="2025-08" db="UniProtKB">
        <authorList>
            <consortium name="RefSeq"/>
        </authorList>
    </citation>
    <scope>IDENTIFICATION</scope>
</reference>
<dbReference type="RefSeq" id="XP_036355216.1">
    <property type="nucleotide sequence ID" value="XM_036499323.1"/>
</dbReference>
<accession>A0A7E6EHY9</accession>
<keyword evidence="3" id="KW-1185">Reference proteome</keyword>